<dbReference type="GO" id="GO:0016787">
    <property type="term" value="F:hydrolase activity"/>
    <property type="evidence" value="ECO:0007669"/>
    <property type="project" value="UniProtKB-KW"/>
</dbReference>
<feature type="transmembrane region" description="Helical" evidence="3">
    <location>
        <begin position="6"/>
        <end position="31"/>
    </location>
</feature>
<dbReference type="EMBL" id="LBTH01000003">
    <property type="protein sequence ID" value="KKQ36260.1"/>
    <property type="molecule type" value="Genomic_DNA"/>
</dbReference>
<dbReference type="InterPro" id="IPR023365">
    <property type="entry name" value="Sortase_dom-sf"/>
</dbReference>
<organism evidence="4 5">
    <name type="scientific">candidate division WS6 bacterium GW2011_GWA2_37_6</name>
    <dbReference type="NCBI Taxonomy" id="1619087"/>
    <lineage>
        <taxon>Bacteria</taxon>
        <taxon>Candidatus Dojkabacteria</taxon>
    </lineage>
</organism>
<dbReference type="PATRIC" id="fig|1619087.5.peg.32"/>
<keyword evidence="1" id="KW-0378">Hydrolase</keyword>
<dbReference type="AlphaFoldDB" id="A0A0G0HCJ3"/>
<protein>
    <recommendedName>
        <fullName evidence="6">Sortase family protein</fullName>
    </recommendedName>
</protein>
<gene>
    <name evidence="4" type="ORF">US52_C0003G0001</name>
</gene>
<feature type="compositionally biased region" description="Basic and acidic residues" evidence="2">
    <location>
        <begin position="72"/>
        <end position="89"/>
    </location>
</feature>
<dbReference type="Gene3D" id="2.40.260.10">
    <property type="entry name" value="Sortase"/>
    <property type="match status" value="1"/>
</dbReference>
<keyword evidence="3" id="KW-1133">Transmembrane helix</keyword>
<dbReference type="SUPFAM" id="SSF63817">
    <property type="entry name" value="Sortase"/>
    <property type="match status" value="1"/>
</dbReference>
<evidence type="ECO:0008006" key="6">
    <source>
        <dbReference type="Google" id="ProtNLM"/>
    </source>
</evidence>
<feature type="compositionally biased region" description="Basic and acidic residues" evidence="2">
    <location>
        <begin position="97"/>
        <end position="107"/>
    </location>
</feature>
<evidence type="ECO:0000313" key="4">
    <source>
        <dbReference type="EMBL" id="KKQ36260.1"/>
    </source>
</evidence>
<accession>A0A0G0HCJ3</accession>
<feature type="region of interest" description="Disordered" evidence="2">
    <location>
        <begin position="69"/>
        <end position="107"/>
    </location>
</feature>
<comment type="caution">
    <text evidence="4">The sequence shown here is derived from an EMBL/GenBank/DDBJ whole genome shotgun (WGS) entry which is preliminary data.</text>
</comment>
<keyword evidence="3" id="KW-0812">Transmembrane</keyword>
<dbReference type="InterPro" id="IPR005754">
    <property type="entry name" value="Sortase"/>
</dbReference>
<evidence type="ECO:0000256" key="2">
    <source>
        <dbReference type="SAM" id="MobiDB-lite"/>
    </source>
</evidence>
<sequence>MFSENQGIIITVLLVVTICVIALIAVVYTFITTFRDLDMGTVHALEPDREVKMFDREVNYNFALPQEEQENTEVKVVEDEDEDKNKNKQEDEEQNNNEEKNEKKEEEEKLYNFNFAIPEKDPNPGMKSIEIPSIRYDSPIVISDNGDKAVDYGAWHYPSNHSMDGEAIFLCHRRYFKAFDPKSCWNLDKVKPGDSLFVNYSDGSQSFYKVDSVSVAAGSDINIYHASSDSKIKLISCAKENGRIGSNSHRIIVIASLVE</sequence>
<keyword evidence="3" id="KW-0472">Membrane</keyword>
<evidence type="ECO:0000256" key="1">
    <source>
        <dbReference type="ARBA" id="ARBA00022801"/>
    </source>
</evidence>
<dbReference type="Pfam" id="PF04203">
    <property type="entry name" value="Sortase"/>
    <property type="match status" value="1"/>
</dbReference>
<proteinExistence type="predicted"/>
<evidence type="ECO:0000313" key="5">
    <source>
        <dbReference type="Proteomes" id="UP000034852"/>
    </source>
</evidence>
<dbReference type="Proteomes" id="UP000034852">
    <property type="component" value="Unassembled WGS sequence"/>
</dbReference>
<reference evidence="4 5" key="1">
    <citation type="journal article" date="2015" name="Nature">
        <title>rRNA introns, odd ribosomes, and small enigmatic genomes across a large radiation of phyla.</title>
        <authorList>
            <person name="Brown C.T."/>
            <person name="Hug L.A."/>
            <person name="Thomas B.C."/>
            <person name="Sharon I."/>
            <person name="Castelle C.J."/>
            <person name="Singh A."/>
            <person name="Wilkins M.J."/>
            <person name="Williams K.H."/>
            <person name="Banfield J.F."/>
        </authorList>
    </citation>
    <scope>NUCLEOTIDE SEQUENCE [LARGE SCALE GENOMIC DNA]</scope>
</reference>
<name>A0A0G0HCJ3_9BACT</name>
<evidence type="ECO:0000256" key="3">
    <source>
        <dbReference type="SAM" id="Phobius"/>
    </source>
</evidence>